<sequence length="100" mass="11547">MLRCFPLGEPQLIALNLIRTHKISITRPKPHPNRRINMRYQVFKTKEGGLPVFTAPWYWLASAIAHWSSLNWDACRIVDSKADKTMLCWAKALPAAKKME</sequence>
<name>A0A1B3B6H7_PSEAI</name>
<protein>
    <submittedName>
        <fullName evidence="1">Uncharacterized protein</fullName>
    </submittedName>
</protein>
<proteinExistence type="predicted"/>
<keyword evidence="1" id="KW-0614">Plasmid</keyword>
<organism evidence="1">
    <name type="scientific">Pseudomonas aeruginosa</name>
    <dbReference type="NCBI Taxonomy" id="287"/>
    <lineage>
        <taxon>Bacteria</taxon>
        <taxon>Pseudomonadati</taxon>
        <taxon>Pseudomonadota</taxon>
        <taxon>Gammaproteobacteria</taxon>
        <taxon>Pseudomonadales</taxon>
        <taxon>Pseudomonadaceae</taxon>
        <taxon>Pseudomonas</taxon>
    </lineage>
</organism>
<reference evidence="1" key="1">
    <citation type="journal article" date="2017" name="Plasmid">
        <title>pIP40a, a type 1 IncC plasmid from 1969 carries the integrative element GIsul2 and a novel class II mercury resistance transposon.</title>
        <authorList>
            <person name="Harmer C.J."/>
            <person name="Hamidian M."/>
            <person name="Hall R.M."/>
        </authorList>
    </citation>
    <scope>NUCLEOTIDE SEQUENCE</scope>
    <source>
        <strain evidence="1">IP40a</strain>
        <plasmid evidence="1">pIP40a</plasmid>
    </source>
</reference>
<evidence type="ECO:0000313" key="1">
    <source>
        <dbReference type="EMBL" id="AOE47806.1"/>
    </source>
</evidence>
<dbReference type="EMBL" id="KX709966">
    <property type="protein sequence ID" value="AOE47806.1"/>
    <property type="molecule type" value="Genomic_DNA"/>
</dbReference>
<accession>A0A1B3B6H7</accession>
<geneLocation type="plasmid" evidence="1">
    <name>pIP40a</name>
</geneLocation>
<dbReference type="AlphaFoldDB" id="A0A1B3B6H7"/>